<gene>
    <name evidence="8" type="ORF">CYMTET_56467</name>
</gene>
<feature type="compositionally biased region" description="Basic and acidic residues" evidence="6">
    <location>
        <begin position="908"/>
        <end position="917"/>
    </location>
</feature>
<evidence type="ECO:0000313" key="8">
    <source>
        <dbReference type="EMBL" id="KAK3233214.1"/>
    </source>
</evidence>
<evidence type="ECO:0000259" key="7">
    <source>
        <dbReference type="PROSITE" id="PS50067"/>
    </source>
</evidence>
<dbReference type="GO" id="GO:0007018">
    <property type="term" value="P:microtubule-based movement"/>
    <property type="evidence" value="ECO:0007669"/>
    <property type="project" value="InterPro"/>
</dbReference>
<feature type="coiled-coil region" evidence="5">
    <location>
        <begin position="10"/>
        <end position="103"/>
    </location>
</feature>
<feature type="binding site" evidence="4">
    <location>
        <begin position="232"/>
        <end position="239"/>
    </location>
    <ligand>
        <name>ATP</name>
        <dbReference type="ChEBI" id="CHEBI:30616"/>
    </ligand>
</feature>
<keyword evidence="5" id="KW-0175">Coiled coil</keyword>
<keyword evidence="3 4" id="KW-0505">Motor protein</keyword>
<feature type="region of interest" description="Disordered" evidence="6">
    <location>
        <begin position="907"/>
        <end position="927"/>
    </location>
</feature>
<evidence type="ECO:0000256" key="3">
    <source>
        <dbReference type="ARBA" id="ARBA00023175"/>
    </source>
</evidence>
<feature type="compositionally biased region" description="Polar residues" evidence="6">
    <location>
        <begin position="745"/>
        <end position="781"/>
    </location>
</feature>
<dbReference type="InterPro" id="IPR001752">
    <property type="entry name" value="Kinesin_motor_dom"/>
</dbReference>
<reference evidence="8 9" key="1">
    <citation type="journal article" date="2015" name="Genome Biol. Evol.">
        <title>Comparative Genomics of a Bacterivorous Green Alga Reveals Evolutionary Causalities and Consequences of Phago-Mixotrophic Mode of Nutrition.</title>
        <authorList>
            <person name="Burns J.A."/>
            <person name="Paasch A."/>
            <person name="Narechania A."/>
            <person name="Kim E."/>
        </authorList>
    </citation>
    <scope>NUCLEOTIDE SEQUENCE [LARGE SCALE GENOMIC DNA]</scope>
    <source>
        <strain evidence="8 9">PLY_AMNH</strain>
    </source>
</reference>
<feature type="compositionally biased region" description="Basic and acidic residues" evidence="6">
    <location>
        <begin position="860"/>
        <end position="872"/>
    </location>
</feature>
<sequence length="1001" mass="109624">MALGDTDRSIQRELELRRAWEEERQSLQHQLEQERGELQKKNEALAHASTVSKNLQRELDELNDELDLTRPPGSEERKTIGELMRLQRDVDVLRTQLAGEKAEAALWISEMQFKCETMLNSHANSASKLKKYDVLREQNRLMYNQLQELRGNIRVLCRLRPPREGEPVAVVTAEGEDNMDQVEVLDRLGHWKTFTFDRVLTADHTQQSVYDELAPLIRSVMDGYCVCIFAYGQTSSGKTYTMSGPQDHAVTEGNRGLQSRALDDLFRLAEERRDEYKFTVQVQMLEIYNENIRDLLEHRSAAPTKADIRFVDGVPNTVKVEVTSTSDVVEVMADGERNRAVGATLMNLHSSRSHSVVTIMVDAENKMTETFTRAKLQLVDLAGSERLAQSQATGDRLKEAQNINRSLSALGDVVSALQNKSTHVPYRNSRLTTVLQDSLSGASKMVMLMHVSPETTSQQETISTLNFGVRAATVERSAPVKMNVSGPMNTNQVRKMMDELALRTKELEEKDKELSEVKANYAGMDETKKQVDKQISELNKLRGENDKLRDKNKQLFTDVKGSQDKQQIETVALENMTHENIKLKKRMKEIETKLAAAEGRPADLSKSTSGRLTSGTSSPSRMGSSTSAARRTVVGPAASVDKPAWDSSSTSQKALGSSKKSDRPLSASRVPTVVGPRGFGSSTASHTIAQKPSTSATKTPSTSFGSSSSTARTPAVERKPVTRPATAPAKSTGATRAKSAPAPTRPTSSRIGSKTDAASRSKGTAFGSRTTTTRVASTPQGSSKLTTPSSTSKSTSSSARSTSAGPPRVAQSMSRKPATGSDVAAKTDAAEKRKTIHSARVTTEAQAYSEEQAKATAEAAAERRREQEDKDRKAKLKKLAQKESKIKSITDFETLLAEAENQLARLAGGEEKSEHGQGGEQGDEISTSAVADICRKIDKIEEDAQSSGALDGKNEKERLRFITLLERQAGQLQADDIVSTDTHPCPLAGLPQASEQAQALF</sequence>
<dbReference type="SUPFAM" id="SSF52540">
    <property type="entry name" value="P-loop containing nucleoside triphosphate hydrolases"/>
    <property type="match status" value="1"/>
</dbReference>
<evidence type="ECO:0000256" key="5">
    <source>
        <dbReference type="SAM" id="Coils"/>
    </source>
</evidence>
<proteinExistence type="inferred from homology"/>
<dbReference type="SMART" id="SM00129">
    <property type="entry name" value="KISc"/>
    <property type="match status" value="1"/>
</dbReference>
<dbReference type="GO" id="GO:0003777">
    <property type="term" value="F:microtubule motor activity"/>
    <property type="evidence" value="ECO:0007669"/>
    <property type="project" value="InterPro"/>
</dbReference>
<feature type="domain" description="Kinesin motor" evidence="7">
    <location>
        <begin position="152"/>
        <end position="474"/>
    </location>
</feature>
<dbReference type="Pfam" id="PF00225">
    <property type="entry name" value="Kinesin"/>
    <property type="match status" value="1"/>
</dbReference>
<feature type="compositionally biased region" description="Low complexity" evidence="6">
    <location>
        <begin position="604"/>
        <end position="627"/>
    </location>
</feature>
<dbReference type="AlphaFoldDB" id="A0AAE0EMA5"/>
<dbReference type="PRINTS" id="PR00380">
    <property type="entry name" value="KINESINHEAVY"/>
</dbReference>
<keyword evidence="2 4" id="KW-0067">ATP-binding</keyword>
<feature type="compositionally biased region" description="Polar residues" evidence="6">
    <location>
        <begin position="646"/>
        <end position="655"/>
    </location>
</feature>
<dbReference type="InterPro" id="IPR027417">
    <property type="entry name" value="P-loop_NTPase"/>
</dbReference>
<dbReference type="InterPro" id="IPR019821">
    <property type="entry name" value="Kinesin_motor_CS"/>
</dbReference>
<feature type="region of interest" description="Disordered" evidence="6">
    <location>
        <begin position="595"/>
        <end position="877"/>
    </location>
</feature>
<evidence type="ECO:0000313" key="9">
    <source>
        <dbReference type="Proteomes" id="UP001190700"/>
    </source>
</evidence>
<dbReference type="PANTHER" id="PTHR47972">
    <property type="entry name" value="KINESIN-LIKE PROTEIN KLP-3"/>
    <property type="match status" value="1"/>
</dbReference>
<protein>
    <recommendedName>
        <fullName evidence="7">Kinesin motor domain-containing protein</fullName>
    </recommendedName>
</protein>
<comment type="similarity">
    <text evidence="4">Belongs to the TRAFAC class myosin-kinesin ATPase superfamily. Kinesin family.</text>
</comment>
<evidence type="ECO:0000256" key="6">
    <source>
        <dbReference type="SAM" id="MobiDB-lite"/>
    </source>
</evidence>
<dbReference type="InterPro" id="IPR036961">
    <property type="entry name" value="Kinesin_motor_dom_sf"/>
</dbReference>
<dbReference type="PANTHER" id="PTHR47972:SF28">
    <property type="entry name" value="KINESIN-LIKE PROTEIN KLP-3"/>
    <property type="match status" value="1"/>
</dbReference>
<evidence type="ECO:0000256" key="4">
    <source>
        <dbReference type="PROSITE-ProRule" id="PRU00283"/>
    </source>
</evidence>
<dbReference type="Gene3D" id="3.40.850.10">
    <property type="entry name" value="Kinesin motor domain"/>
    <property type="match status" value="1"/>
</dbReference>
<dbReference type="GO" id="GO:0015630">
    <property type="term" value="C:microtubule cytoskeleton"/>
    <property type="evidence" value="ECO:0007669"/>
    <property type="project" value="TreeGrafter"/>
</dbReference>
<dbReference type="PROSITE" id="PS50067">
    <property type="entry name" value="KINESIN_MOTOR_2"/>
    <property type="match status" value="1"/>
</dbReference>
<dbReference type="GO" id="GO:0008017">
    <property type="term" value="F:microtubule binding"/>
    <property type="evidence" value="ECO:0007669"/>
    <property type="project" value="InterPro"/>
</dbReference>
<keyword evidence="1 4" id="KW-0547">Nucleotide-binding</keyword>
<evidence type="ECO:0000256" key="1">
    <source>
        <dbReference type="ARBA" id="ARBA00022741"/>
    </source>
</evidence>
<organism evidence="8 9">
    <name type="scientific">Cymbomonas tetramitiformis</name>
    <dbReference type="NCBI Taxonomy" id="36881"/>
    <lineage>
        <taxon>Eukaryota</taxon>
        <taxon>Viridiplantae</taxon>
        <taxon>Chlorophyta</taxon>
        <taxon>Pyramimonadophyceae</taxon>
        <taxon>Pyramimonadales</taxon>
        <taxon>Pyramimonadaceae</taxon>
        <taxon>Cymbomonas</taxon>
    </lineage>
</organism>
<dbReference type="EMBL" id="LGRX02035777">
    <property type="protein sequence ID" value="KAK3233214.1"/>
    <property type="molecule type" value="Genomic_DNA"/>
</dbReference>
<keyword evidence="9" id="KW-1185">Reference proteome</keyword>
<dbReference type="GO" id="GO:0005524">
    <property type="term" value="F:ATP binding"/>
    <property type="evidence" value="ECO:0007669"/>
    <property type="project" value="UniProtKB-UniRule"/>
</dbReference>
<feature type="compositionally biased region" description="Low complexity" evidence="6">
    <location>
        <begin position="782"/>
        <end position="803"/>
    </location>
</feature>
<feature type="compositionally biased region" description="Polar residues" evidence="6">
    <location>
        <begin position="680"/>
        <end position="690"/>
    </location>
</feature>
<feature type="compositionally biased region" description="Low complexity" evidence="6">
    <location>
        <begin position="691"/>
        <end position="713"/>
    </location>
</feature>
<comment type="caution">
    <text evidence="8">The sequence shown here is derived from an EMBL/GenBank/DDBJ whole genome shotgun (WGS) entry which is preliminary data.</text>
</comment>
<dbReference type="InterPro" id="IPR027640">
    <property type="entry name" value="Kinesin-like_fam"/>
</dbReference>
<name>A0AAE0EMA5_9CHLO</name>
<evidence type="ECO:0000256" key="2">
    <source>
        <dbReference type="ARBA" id="ARBA00022840"/>
    </source>
</evidence>
<dbReference type="PROSITE" id="PS00411">
    <property type="entry name" value="KINESIN_MOTOR_1"/>
    <property type="match status" value="1"/>
</dbReference>
<accession>A0AAE0EMA5</accession>
<dbReference type="Proteomes" id="UP001190700">
    <property type="component" value="Unassembled WGS sequence"/>
</dbReference>